<evidence type="ECO:0000313" key="8">
    <source>
        <dbReference type="EMBL" id="ROQ27536.1"/>
    </source>
</evidence>
<keyword evidence="1 5" id="KW-0963">Cytoplasm</keyword>
<keyword evidence="3 5" id="KW-0717">Septation</keyword>
<accession>A0A3N1PSN6</accession>
<dbReference type="GO" id="GO:0043093">
    <property type="term" value="P:FtsZ-dependent cytokinesis"/>
    <property type="evidence" value="ECO:0007669"/>
    <property type="project" value="UniProtKB-UniRule"/>
</dbReference>
<dbReference type="Proteomes" id="UP000268033">
    <property type="component" value="Unassembled WGS sequence"/>
</dbReference>
<protein>
    <recommendedName>
        <fullName evidence="5">Cell division protein ZapC</fullName>
    </recommendedName>
</protein>
<dbReference type="InterPro" id="IPR048372">
    <property type="entry name" value="ZapC_C"/>
</dbReference>
<evidence type="ECO:0000259" key="6">
    <source>
        <dbReference type="Pfam" id="PF07126"/>
    </source>
</evidence>
<dbReference type="HAMAP" id="MF_00906">
    <property type="entry name" value="ZapC"/>
    <property type="match status" value="1"/>
</dbReference>
<name>A0A3N1PSN6_9GAMM</name>
<gene>
    <name evidence="5" type="primary">zapC</name>
    <name evidence="8" type="ORF">EDC28_104186</name>
</gene>
<keyword evidence="9" id="KW-1185">Reference proteome</keyword>
<comment type="function">
    <text evidence="5">Contributes to the efficiency of the cell division process by stabilizing the polymeric form of the cell division protein FtsZ. Acts by promoting interactions between FtsZ protofilaments and suppressing the GTPase activity of FtsZ.</text>
</comment>
<dbReference type="Pfam" id="PF07126">
    <property type="entry name" value="ZapC_C"/>
    <property type="match status" value="1"/>
</dbReference>
<dbReference type="GO" id="GO:0000917">
    <property type="term" value="P:division septum assembly"/>
    <property type="evidence" value="ECO:0007669"/>
    <property type="project" value="UniProtKB-KW"/>
</dbReference>
<dbReference type="InterPro" id="IPR048373">
    <property type="entry name" value="ZapC_N"/>
</dbReference>
<keyword evidence="2 5" id="KW-0132">Cell division</keyword>
<feature type="domain" description="Cell-division protein ZapC C-terminal" evidence="6">
    <location>
        <begin position="91"/>
        <end position="171"/>
    </location>
</feature>
<dbReference type="OrthoDB" id="5765005at2"/>
<dbReference type="STRING" id="584787.GCA_001247655_02631"/>
<dbReference type="EMBL" id="RJUL01000004">
    <property type="protein sequence ID" value="ROQ27536.1"/>
    <property type="molecule type" value="Genomic_DNA"/>
</dbReference>
<evidence type="ECO:0000256" key="1">
    <source>
        <dbReference type="ARBA" id="ARBA00022490"/>
    </source>
</evidence>
<dbReference type="AlphaFoldDB" id="A0A3N1PSN6"/>
<evidence type="ECO:0000256" key="5">
    <source>
        <dbReference type="HAMAP-Rule" id="MF_00906"/>
    </source>
</evidence>
<evidence type="ECO:0000313" key="9">
    <source>
        <dbReference type="Proteomes" id="UP000268033"/>
    </source>
</evidence>
<dbReference type="RefSeq" id="WP_050658195.1">
    <property type="nucleotide sequence ID" value="NZ_JBLXAC010000004.1"/>
</dbReference>
<comment type="subcellular location">
    <subcellularLocation>
        <location evidence="5">Cytoplasm</location>
    </subcellularLocation>
</comment>
<dbReference type="InterPro" id="IPR009809">
    <property type="entry name" value="ZapC"/>
</dbReference>
<organism evidence="8 9">
    <name type="scientific">Gallaecimonas pentaromativorans</name>
    <dbReference type="NCBI Taxonomy" id="584787"/>
    <lineage>
        <taxon>Bacteria</taxon>
        <taxon>Pseudomonadati</taxon>
        <taxon>Pseudomonadota</taxon>
        <taxon>Gammaproteobacteria</taxon>
        <taxon>Enterobacterales</taxon>
        <taxon>Gallaecimonadaceae</taxon>
        <taxon>Gallaecimonas</taxon>
    </lineage>
</organism>
<proteinExistence type="inferred from homology"/>
<feature type="domain" description="Cell-division protein ZapC N-terminal" evidence="7">
    <location>
        <begin position="3"/>
        <end position="90"/>
    </location>
</feature>
<sequence length="183" mass="20138">MILEPAHTWAWQFDQDHNRLSIELGGGLVFMTPYGSKWLIPDACLGGAFDVDDAHYYAAVINALAPCDTLSDPERVQAALNACAIRRFAKPSMPKSWFFAENPQGVEAATSPALVSLQTAFGRGQCLAIESFESNSTLCMLLDGPLGLSDSQTLGCFQVVKVMNNRLWPSQWQRQGDNLRRVS</sequence>
<evidence type="ECO:0000256" key="3">
    <source>
        <dbReference type="ARBA" id="ARBA00023210"/>
    </source>
</evidence>
<evidence type="ECO:0000259" key="7">
    <source>
        <dbReference type="Pfam" id="PF21083"/>
    </source>
</evidence>
<evidence type="ECO:0000256" key="4">
    <source>
        <dbReference type="ARBA" id="ARBA00023306"/>
    </source>
</evidence>
<comment type="similarity">
    <text evidence="5">Belongs to the ZapC family.</text>
</comment>
<comment type="caution">
    <text evidence="8">The sequence shown here is derived from an EMBL/GenBank/DDBJ whole genome shotgun (WGS) entry which is preliminary data.</text>
</comment>
<dbReference type="Pfam" id="PF21083">
    <property type="entry name" value="ZapC_N"/>
    <property type="match status" value="1"/>
</dbReference>
<comment type="subunit">
    <text evidence="5">Interacts directly with FtsZ.</text>
</comment>
<reference evidence="8 9" key="1">
    <citation type="submission" date="2018-11" db="EMBL/GenBank/DDBJ databases">
        <title>Genomic Encyclopedia of Type Strains, Phase IV (KMG-IV): sequencing the most valuable type-strain genomes for metagenomic binning, comparative biology and taxonomic classification.</title>
        <authorList>
            <person name="Goeker M."/>
        </authorList>
    </citation>
    <scope>NUCLEOTIDE SEQUENCE [LARGE SCALE GENOMIC DNA]</scope>
    <source>
        <strain evidence="8 9">DSM 21945</strain>
    </source>
</reference>
<keyword evidence="4 5" id="KW-0131">Cell cycle</keyword>
<evidence type="ECO:0000256" key="2">
    <source>
        <dbReference type="ARBA" id="ARBA00022618"/>
    </source>
</evidence>
<dbReference type="GO" id="GO:0005737">
    <property type="term" value="C:cytoplasm"/>
    <property type="evidence" value="ECO:0007669"/>
    <property type="project" value="UniProtKB-SubCell"/>
</dbReference>